<dbReference type="InterPro" id="IPR004094">
    <property type="entry name" value="Antistasin-like"/>
</dbReference>
<feature type="domain" description="Antistasin-like" evidence="4">
    <location>
        <begin position="224"/>
        <end position="244"/>
    </location>
</feature>
<accession>A0A8S3TDS5</accession>
<dbReference type="InterPro" id="IPR011061">
    <property type="entry name" value="Hirudin/antistatin"/>
</dbReference>
<dbReference type="AlphaFoldDB" id="A0A8S3TDS5"/>
<dbReference type="SUPFAM" id="SSF57262">
    <property type="entry name" value="Leech antihemostatic proteins"/>
    <property type="match status" value="2"/>
</dbReference>
<organism evidence="5 6">
    <name type="scientific">Mytilus edulis</name>
    <name type="common">Blue mussel</name>
    <dbReference type="NCBI Taxonomy" id="6550"/>
    <lineage>
        <taxon>Eukaryota</taxon>
        <taxon>Metazoa</taxon>
        <taxon>Spiralia</taxon>
        <taxon>Lophotrochozoa</taxon>
        <taxon>Mollusca</taxon>
        <taxon>Bivalvia</taxon>
        <taxon>Autobranchia</taxon>
        <taxon>Pteriomorphia</taxon>
        <taxon>Mytilida</taxon>
        <taxon>Mytiloidea</taxon>
        <taxon>Mytilidae</taxon>
        <taxon>Mytilinae</taxon>
        <taxon>Mytilus</taxon>
    </lineage>
</organism>
<protein>
    <recommendedName>
        <fullName evidence="4">Antistasin-like domain-containing protein</fullName>
    </recommendedName>
</protein>
<name>A0A8S3TDS5_MYTED</name>
<gene>
    <name evidence="5" type="ORF">MEDL_44730</name>
</gene>
<evidence type="ECO:0000259" key="4">
    <source>
        <dbReference type="Pfam" id="PF02822"/>
    </source>
</evidence>
<comment type="caution">
    <text evidence="5">The sequence shown here is derived from an EMBL/GenBank/DDBJ whole genome shotgun (WGS) entry which is preliminary data.</text>
</comment>
<feature type="region of interest" description="Disordered" evidence="3">
    <location>
        <begin position="1"/>
        <end position="27"/>
    </location>
</feature>
<sequence>MDDALPDSMDNWNNLTPGKSNTATSMTSPIIGPQTGGSGQQMSGMFGPQANIPGTSYHNPCNPTQAYCILRCEKYMTGASGCQYCLCDDSIPDATTIPTTVVHHTSVPLIKPCISSETTCDKSCKYGFLIGPNNCQYCLCSPYAQRITTETPTTTTTLSTTLNNACIPSQKCILKCVHGYVHGSSGCQYCLCAPNATQSVPTTQGPSKLVSTMSEKCVIAIAICQVKCKKGFMTDKNDCTFCTCKEDIEAALCSVQCWLFGDGGGGPIFGPGGHMCIPISRYCSLQCKTYEKDGSGCNVCHCKGDEATAVLTGPDHGTAYHTIHNPCIPTQSNCPLKCEEFARGGSGCEFCMCAKVHHESSTTQAPTTTIQAQTTTIQTTTQTPSPTTMGTTVSQDCIIARQICSAKCNGKYLVDPSDCTFCICKSEIHNRLGR</sequence>
<dbReference type="EMBL" id="CAJPWZ010002162">
    <property type="protein sequence ID" value="CAG2231952.1"/>
    <property type="molecule type" value="Genomic_DNA"/>
</dbReference>
<keyword evidence="2" id="KW-0722">Serine protease inhibitor</keyword>
<reference evidence="5" key="1">
    <citation type="submission" date="2021-03" db="EMBL/GenBank/DDBJ databases">
        <authorList>
            <person name="Bekaert M."/>
        </authorList>
    </citation>
    <scope>NUCLEOTIDE SEQUENCE</scope>
</reference>
<evidence type="ECO:0000256" key="3">
    <source>
        <dbReference type="SAM" id="MobiDB-lite"/>
    </source>
</evidence>
<evidence type="ECO:0000313" key="6">
    <source>
        <dbReference type="Proteomes" id="UP000683360"/>
    </source>
</evidence>
<evidence type="ECO:0000256" key="2">
    <source>
        <dbReference type="ARBA" id="ARBA00022900"/>
    </source>
</evidence>
<feature type="compositionally biased region" description="Polar residues" evidence="3">
    <location>
        <begin position="10"/>
        <end position="27"/>
    </location>
</feature>
<dbReference type="GO" id="GO:0004867">
    <property type="term" value="F:serine-type endopeptidase inhibitor activity"/>
    <property type="evidence" value="ECO:0007669"/>
    <property type="project" value="UniProtKB-KW"/>
</dbReference>
<dbReference type="Gene3D" id="2.10.22.10">
    <property type="entry name" value="Antistasin, domain 1"/>
    <property type="match status" value="3"/>
</dbReference>
<evidence type="ECO:0000313" key="5">
    <source>
        <dbReference type="EMBL" id="CAG2231952.1"/>
    </source>
</evidence>
<evidence type="ECO:0000256" key="1">
    <source>
        <dbReference type="ARBA" id="ARBA00022690"/>
    </source>
</evidence>
<dbReference type="Pfam" id="PF02822">
    <property type="entry name" value="Antistasin"/>
    <property type="match status" value="1"/>
</dbReference>
<dbReference type="Proteomes" id="UP000683360">
    <property type="component" value="Unassembled WGS sequence"/>
</dbReference>
<proteinExistence type="predicted"/>
<keyword evidence="6" id="KW-1185">Reference proteome</keyword>
<keyword evidence="1" id="KW-0646">Protease inhibitor</keyword>
<dbReference type="OrthoDB" id="6124445at2759"/>